<dbReference type="OrthoDB" id="3781094at2"/>
<evidence type="ECO:0000313" key="6">
    <source>
        <dbReference type="Proteomes" id="UP000295573"/>
    </source>
</evidence>
<feature type="chain" id="PRO_5020651355" evidence="4">
    <location>
        <begin position="24"/>
        <end position="257"/>
    </location>
</feature>
<reference evidence="5 6" key="1">
    <citation type="journal article" date="2015" name="Stand. Genomic Sci.">
        <title>Genomic Encyclopedia of Bacterial and Archaeal Type Strains, Phase III: the genomes of soil and plant-associated and newly described type strains.</title>
        <authorList>
            <person name="Whitman W.B."/>
            <person name="Woyke T."/>
            <person name="Klenk H.P."/>
            <person name="Zhou Y."/>
            <person name="Lilburn T.G."/>
            <person name="Beck B.J."/>
            <person name="De Vos P."/>
            <person name="Vandamme P."/>
            <person name="Eisen J.A."/>
            <person name="Garrity G."/>
            <person name="Hugenholtz P."/>
            <person name="Kyrpides N.C."/>
        </authorList>
    </citation>
    <scope>NUCLEOTIDE SEQUENCE [LARGE SCALE GENOMIC DNA]</scope>
    <source>
        <strain evidence="5 6">VKM Ac-2541</strain>
    </source>
</reference>
<evidence type="ECO:0000313" key="5">
    <source>
        <dbReference type="EMBL" id="TCO38646.1"/>
    </source>
</evidence>
<comment type="similarity">
    <text evidence="2">Belongs to the LppX/LprAFG lipoprotein family.</text>
</comment>
<evidence type="ECO:0000256" key="1">
    <source>
        <dbReference type="ARBA" id="ARBA00004196"/>
    </source>
</evidence>
<comment type="caution">
    <text evidence="5">The sequence shown here is derived from an EMBL/GenBank/DDBJ whole genome shotgun (WGS) entry which is preliminary data.</text>
</comment>
<gene>
    <name evidence="5" type="ORF">EV646_12020</name>
</gene>
<proteinExistence type="inferred from homology"/>
<keyword evidence="4" id="KW-0732">Signal</keyword>
<keyword evidence="3" id="KW-0472">Membrane</keyword>
<accession>A0A4R2I4E4</accession>
<dbReference type="Gene3D" id="2.50.20.20">
    <property type="match status" value="1"/>
</dbReference>
<dbReference type="InterPro" id="IPR009830">
    <property type="entry name" value="LppX/LprAFG"/>
</dbReference>
<keyword evidence="6" id="KW-1185">Reference proteome</keyword>
<dbReference type="AlphaFoldDB" id="A0A4R2I4E4"/>
<protein>
    <submittedName>
        <fullName evidence="5">Uncharacterized protein DUF1396</fullName>
    </submittedName>
</protein>
<dbReference type="SUPFAM" id="SSF89392">
    <property type="entry name" value="Prokaryotic lipoproteins and lipoprotein localization factors"/>
    <property type="match status" value="1"/>
</dbReference>
<keyword evidence="3" id="KW-1003">Cell membrane</keyword>
<dbReference type="GO" id="GO:0030313">
    <property type="term" value="C:cell envelope"/>
    <property type="evidence" value="ECO:0007669"/>
    <property type="project" value="UniProtKB-SubCell"/>
</dbReference>
<dbReference type="InterPro" id="IPR029046">
    <property type="entry name" value="LolA/LolB/LppX"/>
</dbReference>
<dbReference type="PROSITE" id="PS51257">
    <property type="entry name" value="PROKAR_LIPOPROTEIN"/>
    <property type="match status" value="1"/>
</dbReference>
<dbReference type="Proteomes" id="UP000295573">
    <property type="component" value="Unassembled WGS sequence"/>
</dbReference>
<name>A0A4R2I4E4_9ACTN</name>
<sequence length="257" mass="26903">MKLRAAMATVAALPLALGLAACGNDNPEATGYKPSAPAATTAAPLKAAPVVRLNRVTFVPAMNTALTKQKSWHITGTMTANGATVLTMDGVQTAKPAAMTMEAAGQAFGGKKMKVILVNKTLYVSMPGVTPAGKYAKATGAEAEEVRSLVDNGDPTKLFSSLSALTTVKFVRSETIGGQKLDRYDVTVDTKKALAAQGQKVPAGVPKTLTYSLWMDKAHLVRRLSFDLSGVSMVMTMSDYNKPVSISAPPASKVVSR</sequence>
<feature type="signal peptide" evidence="4">
    <location>
        <begin position="1"/>
        <end position="23"/>
    </location>
</feature>
<dbReference type="Pfam" id="PF07161">
    <property type="entry name" value="LppX_LprAFG"/>
    <property type="match status" value="1"/>
</dbReference>
<evidence type="ECO:0000256" key="2">
    <source>
        <dbReference type="ARBA" id="ARBA00009194"/>
    </source>
</evidence>
<evidence type="ECO:0000256" key="3">
    <source>
        <dbReference type="ARBA" id="ARBA00022475"/>
    </source>
</evidence>
<comment type="subcellular location">
    <subcellularLocation>
        <location evidence="1">Cell envelope</location>
    </subcellularLocation>
</comment>
<dbReference type="RefSeq" id="WP_132157385.1">
    <property type="nucleotide sequence ID" value="NZ_SLWR01000020.1"/>
</dbReference>
<dbReference type="EMBL" id="SLWR01000020">
    <property type="protein sequence ID" value="TCO38646.1"/>
    <property type="molecule type" value="Genomic_DNA"/>
</dbReference>
<organism evidence="5 6">
    <name type="scientific">Kribbella antiqua</name>
    <dbReference type="NCBI Taxonomy" id="2512217"/>
    <lineage>
        <taxon>Bacteria</taxon>
        <taxon>Bacillati</taxon>
        <taxon>Actinomycetota</taxon>
        <taxon>Actinomycetes</taxon>
        <taxon>Propionibacteriales</taxon>
        <taxon>Kribbellaceae</taxon>
        <taxon>Kribbella</taxon>
    </lineage>
</organism>
<evidence type="ECO:0000256" key="4">
    <source>
        <dbReference type="SAM" id="SignalP"/>
    </source>
</evidence>